<dbReference type="Gene3D" id="3.40.50.300">
    <property type="entry name" value="P-loop containing nucleotide triphosphate hydrolases"/>
    <property type="match status" value="2"/>
</dbReference>
<dbReference type="PANTHER" id="PTHR42957:SF1">
    <property type="entry name" value="HELICASE MJ1565-RELATED"/>
    <property type="match status" value="1"/>
</dbReference>
<organism evidence="3 4">
    <name type="scientific">Dictyobacter aurantiacus</name>
    <dbReference type="NCBI Taxonomy" id="1936993"/>
    <lineage>
        <taxon>Bacteria</taxon>
        <taxon>Bacillati</taxon>
        <taxon>Chloroflexota</taxon>
        <taxon>Ktedonobacteria</taxon>
        <taxon>Ktedonobacterales</taxon>
        <taxon>Dictyobacteraceae</taxon>
        <taxon>Dictyobacter</taxon>
    </lineage>
</organism>
<name>A0A401Z9D2_9CHLR</name>
<dbReference type="PANTHER" id="PTHR42957">
    <property type="entry name" value="HELICASE MJ1565-RELATED"/>
    <property type="match status" value="1"/>
</dbReference>
<dbReference type="InterPro" id="IPR008571">
    <property type="entry name" value="HerA-like"/>
</dbReference>
<dbReference type="InterPro" id="IPR027417">
    <property type="entry name" value="P-loop_NTPase"/>
</dbReference>
<gene>
    <name evidence="3" type="ORF">KDAU_08130</name>
</gene>
<feature type="compositionally biased region" description="Acidic residues" evidence="1">
    <location>
        <begin position="1080"/>
        <end position="1140"/>
    </location>
</feature>
<evidence type="ECO:0000313" key="3">
    <source>
        <dbReference type="EMBL" id="GCE03484.1"/>
    </source>
</evidence>
<reference evidence="4" key="1">
    <citation type="submission" date="2018-12" db="EMBL/GenBank/DDBJ databases">
        <title>Tengunoibacter tsumagoiensis gen. nov., sp. nov., Dictyobacter kobayashii sp. nov., D. alpinus sp. nov., and D. joshuensis sp. nov. and description of Dictyobacteraceae fam. nov. within the order Ktedonobacterales isolated from Tengu-no-mugimeshi.</title>
        <authorList>
            <person name="Wang C.M."/>
            <person name="Zheng Y."/>
            <person name="Sakai Y."/>
            <person name="Toyoda A."/>
            <person name="Minakuchi Y."/>
            <person name="Abe K."/>
            <person name="Yokota A."/>
            <person name="Yabe S."/>
        </authorList>
    </citation>
    <scope>NUCLEOTIDE SEQUENCE [LARGE SCALE GENOMIC DNA]</scope>
    <source>
        <strain evidence="4">S-27</strain>
    </source>
</reference>
<sequence length="1140" mass="128308">MVAPGFEVESLNVLGKLISRLERFQLEDVVPQPFYPADLLDDSEQTFFHIQGLANFWRRNMQGTDFSQYMTDLVIASHNQLQADLTMIIIGQSQRIQVYISLGEEHMTRMLLEGIFPGIVLVPVEISTLTKMLPPHFSASGVITGIPSHKAFGPDRGGGDMDPTNVPQSGSASIVQNQGTQNQAPLERVIRGMYGAQWAYMVQAHPRPRVKVVEERMKTIDLLTQITNRSKVQRSSSKQSNLQKTFVDSGGMSESYTADMISYRAQYLIRQLEKQLERLDQGMAAGQWLVRTYFGAGNRNDAQRLGSLLLGALSGSDSRPEPLRTTLAEPHGISLESFYTFLTSAEVGSLLQFPREEVPGYAIHDYVYFDTDFRHSDEEQLPLGKILHNGKETDEHYNIALDALTKHAVVIGVTGSGKTTTVMNLLDKVVDAQKPFLVIEPAKTEYRALHSAFAGRAKIRVYTLGNETVAPFRLNPFEFETDDEPGSASLLSHIDFLKAVFNAAFPLYAPMPQVLETALHEIYEDRGWDLTNGINTRLSDWSQRHLYPIFPTLTDLYYKVEEVTVRLKYDHEVESNVKAALKSRIGSLRIGSKGLMLDTVRGIPLQTLLSEPTILELENIGNDDEKTFLMGLFLARLYEYRRLQAATGHIQPGLQHLIVFEEAHRLLKNTSTQVDSESANPRAQAIEVFTNMLSEVRAYGQGVLVAEQIPSKLAPDVLKNTNMKIVHRLIAQDDRQSIGQTMNLNMEQLTHLGVLLPGMAAIFAEGADHAYLVRMQNYKRNISPLTDKALKKMSRQYISLAPFQSIIDINEYGIPGTDNGGPDPVIYQAASKVLDGGKSKWIWSNILLRLIANPVLVLDSLLHFSEEIEIDMAYLPPDKHAAVLIMALIRGCAEVLHQRGAQFGWSYAQVEEMRALLTRGLIAYGRASLKITPEKDLDLEAREKEMKIVEDSFFNFFERYSQVMERRQGPFAGCKYCPACCLYRTDTRNLLTEKNAKWIHEELTGSHESLQQRYQATADAAISIARVWLGDEPGTRPTIYVLGVAYCAYLQTITRYDFSEYEQILLADNVKDYFFHPLNDDDDPDDDDDDPDDDDDDPDDDDDDPDDDDDDPDDDDDDPDDDDDDPDDDDDDPDDEEDRG</sequence>
<feature type="region of interest" description="Disordered" evidence="1">
    <location>
        <begin position="1076"/>
        <end position="1140"/>
    </location>
</feature>
<proteinExistence type="predicted"/>
<evidence type="ECO:0000256" key="1">
    <source>
        <dbReference type="SAM" id="MobiDB-lite"/>
    </source>
</evidence>
<keyword evidence="4" id="KW-1185">Reference proteome</keyword>
<accession>A0A401Z9D2</accession>
<dbReference type="InterPro" id="IPR002789">
    <property type="entry name" value="HerA_central"/>
</dbReference>
<feature type="domain" description="Helicase HerA central" evidence="2">
    <location>
        <begin position="397"/>
        <end position="483"/>
    </location>
</feature>
<dbReference type="EMBL" id="BIFQ01000001">
    <property type="protein sequence ID" value="GCE03484.1"/>
    <property type="molecule type" value="Genomic_DNA"/>
</dbReference>
<dbReference type="SUPFAM" id="SSF52540">
    <property type="entry name" value="P-loop containing nucleoside triphosphate hydrolases"/>
    <property type="match status" value="1"/>
</dbReference>
<dbReference type="Proteomes" id="UP000287224">
    <property type="component" value="Unassembled WGS sequence"/>
</dbReference>
<dbReference type="AlphaFoldDB" id="A0A401Z9D2"/>
<dbReference type="RefSeq" id="WP_126594749.1">
    <property type="nucleotide sequence ID" value="NZ_BIFQ01000001.1"/>
</dbReference>
<protein>
    <recommendedName>
        <fullName evidence="2">Helicase HerA central domain-containing protein</fullName>
    </recommendedName>
</protein>
<evidence type="ECO:0000259" key="2">
    <source>
        <dbReference type="Pfam" id="PF01935"/>
    </source>
</evidence>
<dbReference type="Gene3D" id="1.10.8.730">
    <property type="match status" value="1"/>
</dbReference>
<dbReference type="Pfam" id="PF01935">
    <property type="entry name" value="DUF87"/>
    <property type="match status" value="1"/>
</dbReference>
<evidence type="ECO:0000313" key="4">
    <source>
        <dbReference type="Proteomes" id="UP000287224"/>
    </source>
</evidence>
<comment type="caution">
    <text evidence="3">The sequence shown here is derived from an EMBL/GenBank/DDBJ whole genome shotgun (WGS) entry which is preliminary data.</text>
</comment>